<gene>
    <name evidence="3" type="ORF">ACFQBQ_03470</name>
</gene>
<dbReference type="NCBIfam" id="TIGR02293">
    <property type="entry name" value="TAS_TIGR02293"/>
    <property type="match status" value="1"/>
</dbReference>
<evidence type="ECO:0000259" key="2">
    <source>
        <dbReference type="Pfam" id="PF20432"/>
    </source>
</evidence>
<organism evidence="3 4">
    <name type="scientific">Granulicella cerasi</name>
    <dbReference type="NCBI Taxonomy" id="741063"/>
    <lineage>
        <taxon>Bacteria</taxon>
        <taxon>Pseudomonadati</taxon>
        <taxon>Acidobacteriota</taxon>
        <taxon>Terriglobia</taxon>
        <taxon>Terriglobales</taxon>
        <taxon>Acidobacteriaceae</taxon>
        <taxon>Granulicella</taxon>
    </lineage>
</organism>
<name>A0ABW1Z6A0_9BACT</name>
<dbReference type="Proteomes" id="UP001596391">
    <property type="component" value="Unassembled WGS sequence"/>
</dbReference>
<proteinExistence type="predicted"/>
<dbReference type="RefSeq" id="WP_263372778.1">
    <property type="nucleotide sequence ID" value="NZ_JAGSYD010000006.1"/>
</dbReference>
<dbReference type="InterPro" id="IPR046847">
    <property type="entry name" value="Xre-like_HTH"/>
</dbReference>
<feature type="domain" description="Antitoxin Xre/MbcA/ParS-like toxin-binding" evidence="1">
    <location>
        <begin position="87"/>
        <end position="137"/>
    </location>
</feature>
<evidence type="ECO:0000313" key="3">
    <source>
        <dbReference type="EMBL" id="MFC6644664.1"/>
    </source>
</evidence>
<sequence length="140" mass="16285">MIEPQSIAEILGLGPSIRTVSELESAVSAGLPKRSLEKLSTRLYEDRRVANAYKFKVVPAATWKRRTRRLSVDESERTERLARVLAQAEYVWDDRDRAREWMNKPHRELHDRTPLEVARTELGARRVEDLLEKLFYGLPV</sequence>
<reference evidence="4" key="1">
    <citation type="journal article" date="2019" name="Int. J. Syst. Evol. Microbiol.">
        <title>The Global Catalogue of Microorganisms (GCM) 10K type strain sequencing project: providing services to taxonomists for standard genome sequencing and annotation.</title>
        <authorList>
            <consortium name="The Broad Institute Genomics Platform"/>
            <consortium name="The Broad Institute Genome Sequencing Center for Infectious Disease"/>
            <person name="Wu L."/>
            <person name="Ma J."/>
        </authorList>
    </citation>
    <scope>NUCLEOTIDE SEQUENCE [LARGE SCALE GENOMIC DNA]</scope>
    <source>
        <strain evidence="4">CGMCC 1.16026</strain>
    </source>
</reference>
<evidence type="ECO:0000313" key="4">
    <source>
        <dbReference type="Proteomes" id="UP001596391"/>
    </source>
</evidence>
<keyword evidence="4" id="KW-1185">Reference proteome</keyword>
<dbReference type="InterPro" id="IPR024467">
    <property type="entry name" value="Xre/MbcA/ParS-like_toxin-bd"/>
</dbReference>
<comment type="caution">
    <text evidence="3">The sequence shown here is derived from an EMBL/GenBank/DDBJ whole genome shotgun (WGS) entry which is preliminary data.</text>
</comment>
<dbReference type="Pfam" id="PF09722">
    <property type="entry name" value="Xre_MbcA_ParS_C"/>
    <property type="match status" value="1"/>
</dbReference>
<dbReference type="Pfam" id="PF20432">
    <property type="entry name" value="Xre-like-HTH"/>
    <property type="match status" value="1"/>
</dbReference>
<accession>A0ABW1Z6A0</accession>
<dbReference type="InterPro" id="IPR011979">
    <property type="entry name" value="Antitox_Xre"/>
</dbReference>
<protein>
    <submittedName>
        <fullName evidence="3">Antitoxin Xre/MbcA/ParS toxin-binding domain-containing protein</fullName>
    </submittedName>
</protein>
<evidence type="ECO:0000259" key="1">
    <source>
        <dbReference type="Pfam" id="PF09722"/>
    </source>
</evidence>
<dbReference type="EMBL" id="JBHSWI010000001">
    <property type="protein sequence ID" value="MFC6644664.1"/>
    <property type="molecule type" value="Genomic_DNA"/>
</dbReference>
<feature type="domain" description="Antitoxin Xre-like helix-turn-helix" evidence="2">
    <location>
        <begin position="23"/>
        <end position="83"/>
    </location>
</feature>